<feature type="compositionally biased region" description="Basic residues" evidence="3">
    <location>
        <begin position="10"/>
        <end position="19"/>
    </location>
</feature>
<dbReference type="OrthoDB" id="439808at2759"/>
<evidence type="ECO:0000256" key="2">
    <source>
        <dbReference type="PROSITE-ProRule" id="PRU00176"/>
    </source>
</evidence>
<feature type="compositionally biased region" description="Basic and acidic residues" evidence="3">
    <location>
        <begin position="33"/>
        <end position="46"/>
    </location>
</feature>
<dbReference type="PROSITE" id="PS50102">
    <property type="entry name" value="RRM"/>
    <property type="match status" value="2"/>
</dbReference>
<gene>
    <name evidence="5" type="ORF">MUK42_18731</name>
</gene>
<sequence>MVADAVAKERRNKKKKKKDKWGQPVVAPVEDAEQGREENPSQRDAEEQVEEEAAPGGSESYDPNKVVVSGMPYTATEQQIKDLFRDIGTVVSFSSPLPRLRKLPWPRLRHLQTEEMATNSLDLDGIKMGNRFVKMERCRLCPQRKRKFEFRDEPRKVDGCFSAYVGNLSWDVTEDDIRDCFKGSKISSVRFALDKRTGQSRGFCHIDFEDDESLEEAMKKNQFEFLGRPMKIAYAISNRN</sequence>
<dbReference type="PANTHER" id="PTHR23236:SF108">
    <property type="entry name" value="OS03G0123200 PROTEIN"/>
    <property type="match status" value="1"/>
</dbReference>
<dbReference type="PANTHER" id="PTHR23236">
    <property type="entry name" value="EUKARYOTIC TRANSLATION INITIATION FACTOR 4B/4H"/>
    <property type="match status" value="1"/>
</dbReference>
<dbReference type="AlphaFoldDB" id="A0A9E7ELC2"/>
<feature type="domain" description="RRM" evidence="4">
    <location>
        <begin position="161"/>
        <end position="237"/>
    </location>
</feature>
<evidence type="ECO:0000259" key="4">
    <source>
        <dbReference type="PROSITE" id="PS50102"/>
    </source>
</evidence>
<keyword evidence="1 2" id="KW-0694">RNA-binding</keyword>
<evidence type="ECO:0000313" key="6">
    <source>
        <dbReference type="Proteomes" id="UP001055439"/>
    </source>
</evidence>
<dbReference type="SUPFAM" id="SSF54928">
    <property type="entry name" value="RNA-binding domain, RBD"/>
    <property type="match status" value="2"/>
</dbReference>
<dbReference type="GO" id="GO:0003723">
    <property type="term" value="F:RNA binding"/>
    <property type="evidence" value="ECO:0007669"/>
    <property type="project" value="UniProtKB-UniRule"/>
</dbReference>
<reference evidence="5" key="1">
    <citation type="submission" date="2022-05" db="EMBL/GenBank/DDBJ databases">
        <title>The Musa troglodytarum L. genome provides insights into the mechanism of non-climacteric behaviour and enrichment of carotenoids.</title>
        <authorList>
            <person name="Wang J."/>
        </authorList>
    </citation>
    <scope>NUCLEOTIDE SEQUENCE</scope>
    <source>
        <tissue evidence="5">Leaf</tissue>
    </source>
</reference>
<protein>
    <recommendedName>
        <fullName evidence="4">RRM domain-containing protein</fullName>
    </recommendedName>
</protein>
<evidence type="ECO:0000256" key="1">
    <source>
        <dbReference type="ARBA" id="ARBA00022884"/>
    </source>
</evidence>
<proteinExistence type="predicted"/>
<feature type="region of interest" description="Disordered" evidence="3">
    <location>
        <begin position="1"/>
        <end position="65"/>
    </location>
</feature>
<name>A0A9E7ELC2_9LILI</name>
<dbReference type="Gene3D" id="3.30.70.330">
    <property type="match status" value="2"/>
</dbReference>
<dbReference type="InterPro" id="IPR035979">
    <property type="entry name" value="RBD_domain_sf"/>
</dbReference>
<evidence type="ECO:0000313" key="5">
    <source>
        <dbReference type="EMBL" id="URD79148.1"/>
    </source>
</evidence>
<dbReference type="Proteomes" id="UP001055439">
    <property type="component" value="Chromosome 10"/>
</dbReference>
<dbReference type="Pfam" id="PF00076">
    <property type="entry name" value="RRM_1"/>
    <property type="match status" value="2"/>
</dbReference>
<feature type="domain" description="RRM" evidence="4">
    <location>
        <begin position="64"/>
        <end position="140"/>
    </location>
</feature>
<dbReference type="SMART" id="SM00360">
    <property type="entry name" value="RRM"/>
    <property type="match status" value="2"/>
</dbReference>
<dbReference type="InterPro" id="IPR000504">
    <property type="entry name" value="RRM_dom"/>
</dbReference>
<dbReference type="EMBL" id="CP097503">
    <property type="protein sequence ID" value="URD79148.1"/>
    <property type="molecule type" value="Genomic_DNA"/>
</dbReference>
<organism evidence="5 6">
    <name type="scientific">Musa troglodytarum</name>
    <name type="common">fe'i banana</name>
    <dbReference type="NCBI Taxonomy" id="320322"/>
    <lineage>
        <taxon>Eukaryota</taxon>
        <taxon>Viridiplantae</taxon>
        <taxon>Streptophyta</taxon>
        <taxon>Embryophyta</taxon>
        <taxon>Tracheophyta</taxon>
        <taxon>Spermatophyta</taxon>
        <taxon>Magnoliopsida</taxon>
        <taxon>Liliopsida</taxon>
        <taxon>Zingiberales</taxon>
        <taxon>Musaceae</taxon>
        <taxon>Musa</taxon>
    </lineage>
</organism>
<accession>A0A9E7ELC2</accession>
<evidence type="ECO:0000256" key="3">
    <source>
        <dbReference type="SAM" id="MobiDB-lite"/>
    </source>
</evidence>
<dbReference type="InterPro" id="IPR012677">
    <property type="entry name" value="Nucleotide-bd_a/b_plait_sf"/>
</dbReference>
<keyword evidence="6" id="KW-1185">Reference proteome</keyword>